<keyword evidence="1" id="KW-0175">Coiled coil</keyword>
<feature type="chain" id="PRO_5036008971" evidence="2">
    <location>
        <begin position="22"/>
        <end position="1055"/>
    </location>
</feature>
<feature type="signal peptide" evidence="2">
    <location>
        <begin position="1"/>
        <end position="21"/>
    </location>
</feature>
<evidence type="ECO:0000256" key="2">
    <source>
        <dbReference type="SAM" id="SignalP"/>
    </source>
</evidence>
<dbReference type="Proteomes" id="UP000433928">
    <property type="component" value="Unassembled WGS sequence"/>
</dbReference>
<reference evidence="3 5" key="1">
    <citation type="submission" date="2015-09" db="EMBL/GenBank/DDBJ databases">
        <authorList>
            <consortium name="Pathogen Informatics"/>
        </authorList>
    </citation>
    <scope>NUCLEOTIDE SEQUENCE [LARGE SCALE GENOMIC DNA]</scope>
    <source>
        <strain evidence="3 5">2789STDY5834898</strain>
    </source>
</reference>
<protein>
    <submittedName>
        <fullName evidence="3">Cell surface protein</fullName>
    </submittedName>
</protein>
<dbReference type="RefSeq" id="WP_005825757.1">
    <property type="nucleotide sequence ID" value="NZ_BQNO01000001.1"/>
</dbReference>
<dbReference type="Proteomes" id="UP000095766">
    <property type="component" value="Unassembled WGS sequence"/>
</dbReference>
<dbReference type="EMBL" id="WCUG01000033">
    <property type="protein sequence ID" value="KAB4167140.1"/>
    <property type="molecule type" value="Genomic_DNA"/>
</dbReference>
<evidence type="ECO:0000313" key="4">
    <source>
        <dbReference type="EMBL" id="KAB4167140.1"/>
    </source>
</evidence>
<keyword evidence="2" id="KW-0732">Signal</keyword>
<dbReference type="PROSITE" id="PS51257">
    <property type="entry name" value="PROKAR_LIPOPROTEIN"/>
    <property type="match status" value="1"/>
</dbReference>
<reference evidence="4 6" key="2">
    <citation type="journal article" date="2019" name="Nat. Med.">
        <title>A library of human gut bacterial isolates paired with longitudinal multiomics data enables mechanistic microbiome research.</title>
        <authorList>
            <person name="Poyet M."/>
            <person name="Groussin M."/>
            <person name="Gibbons S.M."/>
            <person name="Avila-Pacheco J."/>
            <person name="Jiang X."/>
            <person name="Kearney S.M."/>
            <person name="Perrotta A.R."/>
            <person name="Berdy B."/>
            <person name="Zhao S."/>
            <person name="Lieberman T.D."/>
            <person name="Swanson P.K."/>
            <person name="Smith M."/>
            <person name="Roesemann S."/>
            <person name="Alexander J.E."/>
            <person name="Rich S.A."/>
            <person name="Livny J."/>
            <person name="Vlamakis H."/>
            <person name="Clish C."/>
            <person name="Bullock K."/>
            <person name="Deik A."/>
            <person name="Scott J."/>
            <person name="Pierce K.A."/>
            <person name="Xavier R.J."/>
            <person name="Alm E.J."/>
        </authorList>
    </citation>
    <scope>NUCLEOTIDE SEQUENCE [LARGE SCALE GENOMIC DNA]</scope>
    <source>
        <strain evidence="4 6">BIOML-A27</strain>
    </source>
</reference>
<proteinExistence type="predicted"/>
<gene>
    <name evidence="3" type="ORF">ERS852510_03654</name>
    <name evidence="4" type="ORF">GAQ59_20040</name>
</gene>
<dbReference type="GeneID" id="99750613"/>
<evidence type="ECO:0000256" key="1">
    <source>
        <dbReference type="SAM" id="Coils"/>
    </source>
</evidence>
<organism evidence="3 5">
    <name type="scientific">Bacteroides uniformis</name>
    <dbReference type="NCBI Taxonomy" id="820"/>
    <lineage>
        <taxon>Bacteria</taxon>
        <taxon>Pseudomonadati</taxon>
        <taxon>Bacteroidota</taxon>
        <taxon>Bacteroidia</taxon>
        <taxon>Bacteroidales</taxon>
        <taxon>Bacteroidaceae</taxon>
        <taxon>Bacteroides</taxon>
    </lineage>
</organism>
<name>A0A174SXC1_BACUN</name>
<evidence type="ECO:0000313" key="5">
    <source>
        <dbReference type="Proteomes" id="UP000095766"/>
    </source>
</evidence>
<evidence type="ECO:0000313" key="6">
    <source>
        <dbReference type="Proteomes" id="UP000433928"/>
    </source>
</evidence>
<sequence>MNKKFLSVILFSALMAGTAGTFTSCKDYDDDIKDLQGQLDKKASLDELNSKVSALETSIAEAKTEASNAKTAAQEALDKAKEALDKAGQGGSSSEEIAALKAALEKAQADLQKQIDKMASLETVDKKIADLKKELEGGFVTDEKLQALAAKVDALTAEVVKLIGHRLTSLALIPTQHINGIAAMTFTTLQYTPQKYEAMPTHTSDPSGHTNRPVLDHKDAGTARYIATEKNKAYFHVSPSVGVRTQDILTPSFDCIKSENIMTKNADGTTITNNSPIEVTGHNIDKEGVLEVTFKKHSDFLGQQLSTTKEGNKEKFYMASLKAPISAENYTEDEAKDVEAGTIDGVYVNSEYARIEELIKLPYLANSRTDFGETITGEFADEIQNDGNGDFYVHYHDSVCLYESNANALVDYYQAYDQPLDLKKLVKVCVSDKANDHAAHEDLVDYKDYGLTFRFRLAEAAYIPENDNDNKTDQQKFAEIDSPMNGKMSAKVYDISGSATAVGREPIVCVELIDSVNGNALVAQRYLKVKWTMEGKELAVPFNPVLFSCKVKNLVDTEMMNTMIYDKAKEGGMTKNEFHAIYTEFIVGEGAGTAEDLKDPEEGVESHNILWTLNEEDLGVFWPGQQEKTFTKTVIYKDPKGINADITVVMTRTVYMPALNVWGHMGTYWKGEKEYKIFNINPIVYGTKESNPAWNVVDGTNPTCNIYTDLLNGFLDDRGVKPTEGAAGAIYYTDKNVANTKFYYPAFGPMQPDHTMPENANGIYYAEEGVRFVFDKARIANYTYIWNDGTEVKAELRNNDTELWIKGELAATIVNHKANLLNADELTYNIKLQEAVPDHAVTDFTNQPTEAAKALVGKMVPINLVADLCNNAKNVGIVKQYEANIIEPLQVKKGEIDNFVDAKNEGSSIDVTGAFTYYSWNDNKQIVENTTGLPKALYDFYQVREAVWPLKAGSDNILDVTKIKTNLKLTDGNLEPEEGYTNGKLPANIEIRYEEKDIDGDGDKEKVLTYYNYSGTPVNKAYKLFIPVEYGYKWKTLINVYEITVAPNSGTPGTR</sequence>
<dbReference type="EMBL" id="CZAO01000021">
    <property type="protein sequence ID" value="CUQ24488.1"/>
    <property type="molecule type" value="Genomic_DNA"/>
</dbReference>
<evidence type="ECO:0000313" key="3">
    <source>
        <dbReference type="EMBL" id="CUQ24488.1"/>
    </source>
</evidence>
<dbReference type="AlphaFoldDB" id="A0A174SXC1"/>
<feature type="coiled-coil region" evidence="1">
    <location>
        <begin position="45"/>
        <end position="124"/>
    </location>
</feature>
<accession>A0A174SXC1</accession>